<dbReference type="PANTHER" id="PTHR21301">
    <property type="entry name" value="REVERSE TRANSCRIPTASE"/>
    <property type="match status" value="1"/>
</dbReference>
<sequence length="330" mass="37093">MHKTPPSMRFLACSQRCPASELSDIVTAALRAVSAEFCRRWRTAYNSEPWYCFNSADVMTTVHRFNAAAIPAAAVDPMAAYDFTRLYTNIPLDVLCRSIDKLTRTCLEGFAGIEVLTTLPARQHPDAQPVHTARLVPDAPSCTYSAQGRHVRRFFDAAAFDVIFTSLVSSTFVRLATFGPCLVRQICGIPMGISAAPFIANLFLGWYEFEFLAQMHGPALSAPARDVLAAFGYTNHSNVNTPTKRALLANQFHRLRRVITDPDNFAFEMARIVQALHGSGYSQRNLLRTYGRLLQFTPHAFYYARRTPAYRDLLMRTRTYLQDPATYQPS</sequence>
<name>A0A150FTY4_GONPE</name>
<gene>
    <name evidence="1" type="ORF">GPECTOR_883g132</name>
</gene>
<organism evidence="1 2">
    <name type="scientific">Gonium pectorale</name>
    <name type="common">Green alga</name>
    <dbReference type="NCBI Taxonomy" id="33097"/>
    <lineage>
        <taxon>Eukaryota</taxon>
        <taxon>Viridiplantae</taxon>
        <taxon>Chlorophyta</taxon>
        <taxon>core chlorophytes</taxon>
        <taxon>Chlorophyceae</taxon>
        <taxon>CS clade</taxon>
        <taxon>Chlamydomonadales</taxon>
        <taxon>Volvocaceae</taxon>
        <taxon>Gonium</taxon>
    </lineage>
</organism>
<keyword evidence="2" id="KW-1185">Reference proteome</keyword>
<dbReference type="Proteomes" id="UP000075714">
    <property type="component" value="Unassembled WGS sequence"/>
</dbReference>
<dbReference type="OrthoDB" id="543629at2759"/>
<protein>
    <recommendedName>
        <fullName evidence="3">Reverse transcriptase domain-containing protein</fullName>
    </recommendedName>
</protein>
<evidence type="ECO:0000313" key="2">
    <source>
        <dbReference type="Proteomes" id="UP000075714"/>
    </source>
</evidence>
<evidence type="ECO:0008006" key="3">
    <source>
        <dbReference type="Google" id="ProtNLM"/>
    </source>
</evidence>
<dbReference type="AlphaFoldDB" id="A0A150FTY4"/>
<reference evidence="2" key="1">
    <citation type="journal article" date="2016" name="Nat. Commun.">
        <title>The Gonium pectorale genome demonstrates co-option of cell cycle regulation during the evolution of multicellularity.</title>
        <authorList>
            <person name="Hanschen E.R."/>
            <person name="Marriage T.N."/>
            <person name="Ferris P.J."/>
            <person name="Hamaji T."/>
            <person name="Toyoda A."/>
            <person name="Fujiyama A."/>
            <person name="Neme R."/>
            <person name="Noguchi H."/>
            <person name="Minakuchi Y."/>
            <person name="Suzuki M."/>
            <person name="Kawai-Toyooka H."/>
            <person name="Smith D.R."/>
            <person name="Sparks H."/>
            <person name="Anderson J."/>
            <person name="Bakaric R."/>
            <person name="Luria V."/>
            <person name="Karger A."/>
            <person name="Kirschner M.W."/>
            <person name="Durand P.M."/>
            <person name="Michod R.E."/>
            <person name="Nozaki H."/>
            <person name="Olson B.J."/>
        </authorList>
    </citation>
    <scope>NUCLEOTIDE SEQUENCE [LARGE SCALE GENOMIC DNA]</scope>
    <source>
        <strain evidence="2">NIES-2863</strain>
    </source>
</reference>
<dbReference type="PANTHER" id="PTHR21301:SF10">
    <property type="entry name" value="REVERSE TRANSCRIPTASE DOMAIN-CONTAINING PROTEIN"/>
    <property type="match status" value="1"/>
</dbReference>
<dbReference type="EMBL" id="LSYV01000879">
    <property type="protein sequence ID" value="KXZ41056.1"/>
    <property type="molecule type" value="Genomic_DNA"/>
</dbReference>
<proteinExistence type="predicted"/>
<comment type="caution">
    <text evidence="1">The sequence shown here is derived from an EMBL/GenBank/DDBJ whole genome shotgun (WGS) entry which is preliminary data.</text>
</comment>
<evidence type="ECO:0000313" key="1">
    <source>
        <dbReference type="EMBL" id="KXZ41056.1"/>
    </source>
</evidence>
<accession>A0A150FTY4</accession>